<proteinExistence type="predicted"/>
<organism evidence="1 2">
    <name type="scientific">Paramuricea clavata</name>
    <name type="common">Red gorgonian</name>
    <name type="synonym">Violescent sea-whip</name>
    <dbReference type="NCBI Taxonomy" id="317549"/>
    <lineage>
        <taxon>Eukaryota</taxon>
        <taxon>Metazoa</taxon>
        <taxon>Cnidaria</taxon>
        <taxon>Anthozoa</taxon>
        <taxon>Octocorallia</taxon>
        <taxon>Malacalcyonacea</taxon>
        <taxon>Plexauridae</taxon>
        <taxon>Paramuricea</taxon>
    </lineage>
</organism>
<protein>
    <submittedName>
        <fullName evidence="1">Uncharacterized protein</fullName>
    </submittedName>
</protein>
<name>A0A6S7JHX9_PARCT</name>
<dbReference type="EMBL" id="CACRXK020018027">
    <property type="protein sequence ID" value="CAB4031986.1"/>
    <property type="molecule type" value="Genomic_DNA"/>
</dbReference>
<comment type="caution">
    <text evidence="1">The sequence shown here is derived from an EMBL/GenBank/DDBJ whole genome shotgun (WGS) entry which is preliminary data.</text>
</comment>
<evidence type="ECO:0000313" key="1">
    <source>
        <dbReference type="EMBL" id="CAB4031986.1"/>
    </source>
</evidence>
<dbReference type="Proteomes" id="UP001152795">
    <property type="component" value="Unassembled WGS sequence"/>
</dbReference>
<accession>A0A6S7JHX9</accession>
<sequence length="207" mass="23532">MLGLRTEALKLSLQLGDISLLNSVQIWGWLPQSLLEWRFGLEYLASFQLSSDREKVKKDIYSARCETDINNDQEATGFCEENGVKTNEKEDITLKSENESALESNLENDTLKSVASFSGKVSVKENFNSFEPHTCMKSTVSAGHRSLHIDLKSYALIMLQKLGAQQALKTISDTQLEKVFFMQEFYYKCILSSQLENHQRLVTGYLL</sequence>
<dbReference type="AlphaFoldDB" id="A0A6S7JHX9"/>
<evidence type="ECO:0000313" key="2">
    <source>
        <dbReference type="Proteomes" id="UP001152795"/>
    </source>
</evidence>
<reference evidence="1" key="1">
    <citation type="submission" date="2020-04" db="EMBL/GenBank/DDBJ databases">
        <authorList>
            <person name="Alioto T."/>
            <person name="Alioto T."/>
            <person name="Gomez Garrido J."/>
        </authorList>
    </citation>
    <scope>NUCLEOTIDE SEQUENCE</scope>
    <source>
        <strain evidence="1">A484AB</strain>
    </source>
</reference>
<gene>
    <name evidence="1" type="ORF">PACLA_8A063224</name>
</gene>
<keyword evidence="2" id="KW-1185">Reference proteome</keyword>